<reference evidence="3" key="1">
    <citation type="submission" date="2020-10" db="EMBL/GenBank/DDBJ databases">
        <authorList>
            <person name="Castelo-Branco R."/>
            <person name="Eusebio N."/>
            <person name="Adriana R."/>
            <person name="Vieira A."/>
            <person name="Brugerolle De Fraissinette N."/>
            <person name="Rezende De Castro R."/>
            <person name="Schneider M.P."/>
            <person name="Vasconcelos V."/>
            <person name="Leao P.N."/>
        </authorList>
    </citation>
    <scope>NUCLEOTIDE SEQUENCE</scope>
    <source>
        <strain evidence="3">LEGE 11480</strain>
    </source>
</reference>
<feature type="transmembrane region" description="Helical" evidence="2">
    <location>
        <begin position="72"/>
        <end position="93"/>
    </location>
</feature>
<name>A0A928VLX2_9CYAN</name>
<sequence length="164" mass="17634">MSDESKKSGKSDSADANLPFEPVSTKKKAPKVPTTAKATKSNPRKAAQQLPRNQRPDAQIPEVVSQRMTRRMAFFSGIPTLLGMATFVVSYFLVKQAGVDLPPSAVLLVSLGFFGLGVVGLSYGLLSASWDEENTGSLIGTEQFGLNFGRLRAGMKEAKQQKKG</sequence>
<dbReference type="RefSeq" id="WP_264323601.1">
    <property type="nucleotide sequence ID" value="NZ_JADEXQ010000007.1"/>
</dbReference>
<keyword evidence="2" id="KW-0812">Transmembrane</keyword>
<evidence type="ECO:0000313" key="3">
    <source>
        <dbReference type="EMBL" id="MBE9028777.1"/>
    </source>
</evidence>
<evidence type="ECO:0000313" key="4">
    <source>
        <dbReference type="Proteomes" id="UP000625316"/>
    </source>
</evidence>
<dbReference type="PANTHER" id="PTHR34575">
    <property type="entry name" value="PROTEIN PAM68, CHLOROPLASTIC"/>
    <property type="match status" value="1"/>
</dbReference>
<dbReference type="AlphaFoldDB" id="A0A928VLX2"/>
<gene>
    <name evidence="3" type="ORF">IQ266_03260</name>
</gene>
<evidence type="ECO:0000256" key="2">
    <source>
        <dbReference type="SAM" id="Phobius"/>
    </source>
</evidence>
<feature type="transmembrane region" description="Helical" evidence="2">
    <location>
        <begin position="105"/>
        <end position="126"/>
    </location>
</feature>
<keyword evidence="2" id="KW-0472">Membrane</keyword>
<feature type="compositionally biased region" description="Low complexity" evidence="1">
    <location>
        <begin position="31"/>
        <end position="41"/>
    </location>
</feature>
<feature type="region of interest" description="Disordered" evidence="1">
    <location>
        <begin position="1"/>
        <end position="60"/>
    </location>
</feature>
<dbReference type="EMBL" id="JADEXQ010000007">
    <property type="protein sequence ID" value="MBE9028777.1"/>
    <property type="molecule type" value="Genomic_DNA"/>
</dbReference>
<keyword evidence="2" id="KW-1133">Transmembrane helix</keyword>
<organism evidence="3 4">
    <name type="scientific">Romeriopsis navalis LEGE 11480</name>
    <dbReference type="NCBI Taxonomy" id="2777977"/>
    <lineage>
        <taxon>Bacteria</taxon>
        <taxon>Bacillati</taxon>
        <taxon>Cyanobacteriota</taxon>
        <taxon>Cyanophyceae</taxon>
        <taxon>Leptolyngbyales</taxon>
        <taxon>Leptolyngbyaceae</taxon>
        <taxon>Romeriopsis</taxon>
        <taxon>Romeriopsis navalis</taxon>
    </lineage>
</organism>
<protein>
    <submittedName>
        <fullName evidence="3">PAM68 family protein</fullName>
    </submittedName>
</protein>
<evidence type="ECO:0000256" key="1">
    <source>
        <dbReference type="SAM" id="MobiDB-lite"/>
    </source>
</evidence>
<proteinExistence type="predicted"/>
<accession>A0A928VLX2</accession>
<feature type="compositionally biased region" description="Basic and acidic residues" evidence="1">
    <location>
        <begin position="1"/>
        <end position="13"/>
    </location>
</feature>
<dbReference type="Pfam" id="PF11947">
    <property type="entry name" value="DUF3464"/>
    <property type="match status" value="1"/>
</dbReference>
<dbReference type="InterPro" id="IPR021855">
    <property type="entry name" value="PAM68-like"/>
</dbReference>
<comment type="caution">
    <text evidence="3">The sequence shown here is derived from an EMBL/GenBank/DDBJ whole genome shotgun (WGS) entry which is preliminary data.</text>
</comment>
<dbReference type="Proteomes" id="UP000625316">
    <property type="component" value="Unassembled WGS sequence"/>
</dbReference>
<dbReference type="PANTHER" id="PTHR34575:SF1">
    <property type="entry name" value="PROTEIN PAM68, CHLOROPLASTIC"/>
    <property type="match status" value="1"/>
</dbReference>
<keyword evidence="4" id="KW-1185">Reference proteome</keyword>